<protein>
    <recommendedName>
        <fullName evidence="10">Odorant receptor</fullName>
    </recommendedName>
</protein>
<evidence type="ECO:0000256" key="9">
    <source>
        <dbReference type="ARBA" id="ARBA00023224"/>
    </source>
</evidence>
<evidence type="ECO:0000313" key="12">
    <source>
        <dbReference type="Proteomes" id="UP000092462"/>
    </source>
</evidence>
<dbReference type="GO" id="GO:0005886">
    <property type="term" value="C:plasma membrane"/>
    <property type="evidence" value="ECO:0007669"/>
    <property type="project" value="UniProtKB-SubCell"/>
</dbReference>
<feature type="transmembrane region" description="Helical" evidence="10">
    <location>
        <begin position="288"/>
        <end position="307"/>
    </location>
</feature>
<evidence type="ECO:0000256" key="1">
    <source>
        <dbReference type="ARBA" id="ARBA00004651"/>
    </source>
</evidence>
<feature type="transmembrane region" description="Helical" evidence="10">
    <location>
        <begin position="40"/>
        <end position="62"/>
    </location>
</feature>
<keyword evidence="4 10" id="KW-0812">Transmembrane</keyword>
<evidence type="ECO:0000256" key="7">
    <source>
        <dbReference type="ARBA" id="ARBA00023136"/>
    </source>
</evidence>
<keyword evidence="3 10" id="KW-0716">Sensory transduction</keyword>
<dbReference type="VEuPathDB" id="VectorBase:PPAI013096"/>
<evidence type="ECO:0000256" key="8">
    <source>
        <dbReference type="ARBA" id="ARBA00023170"/>
    </source>
</evidence>
<evidence type="ECO:0000313" key="11">
    <source>
        <dbReference type="EnsemblMetazoa" id="PPAI013096-PA"/>
    </source>
</evidence>
<keyword evidence="9 10" id="KW-0807">Transducer</keyword>
<name>A0A240SY88_PHLPP</name>
<feature type="transmembrane region" description="Helical" evidence="10">
    <location>
        <begin position="190"/>
        <end position="215"/>
    </location>
</feature>
<dbReference type="VEuPathDB" id="VectorBase:PPAPM1_002329"/>
<keyword evidence="7 10" id="KW-0472">Membrane</keyword>
<feature type="transmembrane region" description="Helical" evidence="10">
    <location>
        <begin position="349"/>
        <end position="368"/>
    </location>
</feature>
<dbReference type="GO" id="GO:0007165">
    <property type="term" value="P:signal transduction"/>
    <property type="evidence" value="ECO:0007669"/>
    <property type="project" value="UniProtKB-KW"/>
</dbReference>
<feature type="transmembrane region" description="Helical" evidence="10">
    <location>
        <begin position="261"/>
        <end position="282"/>
    </location>
</feature>
<dbReference type="InterPro" id="IPR004117">
    <property type="entry name" value="7tm6_olfct_rcpt"/>
</dbReference>
<evidence type="ECO:0000256" key="4">
    <source>
        <dbReference type="ARBA" id="ARBA00022692"/>
    </source>
</evidence>
<dbReference type="PANTHER" id="PTHR21137:SF35">
    <property type="entry name" value="ODORANT RECEPTOR 19A-RELATED"/>
    <property type="match status" value="1"/>
</dbReference>
<dbReference type="Pfam" id="PF02949">
    <property type="entry name" value="7tm_6"/>
    <property type="match status" value="1"/>
</dbReference>
<dbReference type="GO" id="GO:0005549">
    <property type="term" value="F:odorant binding"/>
    <property type="evidence" value="ECO:0007669"/>
    <property type="project" value="InterPro"/>
</dbReference>
<reference evidence="11" key="1">
    <citation type="submission" date="2022-08" db="UniProtKB">
        <authorList>
            <consortium name="EnsemblMetazoa"/>
        </authorList>
    </citation>
    <scope>IDENTIFICATION</scope>
    <source>
        <strain evidence="11">Israel</strain>
    </source>
</reference>
<proteinExistence type="inferred from homology"/>
<keyword evidence="6 10" id="KW-1133">Transmembrane helix</keyword>
<keyword evidence="12" id="KW-1185">Reference proteome</keyword>
<comment type="subcellular location">
    <subcellularLocation>
        <location evidence="1 10">Cell membrane</location>
        <topology evidence="1 10">Multi-pass membrane protein</topology>
    </subcellularLocation>
</comment>
<comment type="similarity">
    <text evidence="10">Belongs to the insect chemoreceptor superfamily. Heteromeric odorant receptor channel (TC 1.A.69) family.</text>
</comment>
<evidence type="ECO:0000256" key="10">
    <source>
        <dbReference type="RuleBase" id="RU351113"/>
    </source>
</evidence>
<dbReference type="GO" id="GO:0004984">
    <property type="term" value="F:olfactory receptor activity"/>
    <property type="evidence" value="ECO:0007669"/>
    <property type="project" value="InterPro"/>
</dbReference>
<accession>A0A240SY88</accession>
<feature type="transmembrane region" description="Helical" evidence="10">
    <location>
        <begin position="74"/>
        <end position="91"/>
    </location>
</feature>
<keyword evidence="5 10" id="KW-0552">Olfaction</keyword>
<dbReference type="Proteomes" id="UP000092462">
    <property type="component" value="Unassembled WGS sequence"/>
</dbReference>
<evidence type="ECO:0000256" key="2">
    <source>
        <dbReference type="ARBA" id="ARBA00022475"/>
    </source>
</evidence>
<sequence length="377" mass="43648">MKKFFLNILMKNPSCESFFRIFKFCVTSRILQKLHGEPRYGAIFIILTVYSIFFCYCVIKNFIEILSDKDIETLQIIFTILMFLGYGQLLLKNFAGAPFYREFQSLVDFIETLHSTKEDNIVVQEIVSEEIAKAMKYSLLFFKLYNNLGTFSVIAFIGTITWKDYTIISIPVLHSTEYRFIYHSIQNMTLVIAALWNGLSDTAIVIIGLYIVHFLKVINKMIKSLDNVDKVKQCPDLLIHILKKHLKIIKILRTFNESVKFMSFVQLFMSTILFLTMIATMQLYKTDVSIECIFATLITQLTFLCLFGEQIRSETVAVFNNLYLTNWYKMSLSHQKFLLIMMINARKEIGLKAAGMGSFSVFAHTLALNNSYSSYTP</sequence>
<keyword evidence="8 10" id="KW-0675">Receptor</keyword>
<evidence type="ECO:0000256" key="5">
    <source>
        <dbReference type="ARBA" id="ARBA00022725"/>
    </source>
</evidence>
<evidence type="ECO:0000256" key="6">
    <source>
        <dbReference type="ARBA" id="ARBA00022989"/>
    </source>
</evidence>
<feature type="transmembrane region" description="Helical" evidence="10">
    <location>
        <begin position="144"/>
        <end position="162"/>
    </location>
</feature>
<dbReference type="PANTHER" id="PTHR21137">
    <property type="entry name" value="ODORANT RECEPTOR"/>
    <property type="match status" value="1"/>
</dbReference>
<dbReference type="AlphaFoldDB" id="A0A240SY88"/>
<dbReference type="EnsemblMetazoa" id="PPAI013096-RA">
    <property type="protein sequence ID" value="PPAI013096-PA"/>
    <property type="gene ID" value="PPAI013096"/>
</dbReference>
<organism evidence="11 12">
    <name type="scientific">Phlebotomus papatasi</name>
    <name type="common">Sandfly</name>
    <dbReference type="NCBI Taxonomy" id="29031"/>
    <lineage>
        <taxon>Eukaryota</taxon>
        <taxon>Metazoa</taxon>
        <taxon>Ecdysozoa</taxon>
        <taxon>Arthropoda</taxon>
        <taxon>Hexapoda</taxon>
        <taxon>Insecta</taxon>
        <taxon>Pterygota</taxon>
        <taxon>Neoptera</taxon>
        <taxon>Endopterygota</taxon>
        <taxon>Diptera</taxon>
        <taxon>Nematocera</taxon>
        <taxon>Psychodoidea</taxon>
        <taxon>Psychodidae</taxon>
        <taxon>Phlebotomus</taxon>
        <taxon>Phlebotomus</taxon>
    </lineage>
</organism>
<keyword evidence="2" id="KW-1003">Cell membrane</keyword>
<dbReference type="EMBL" id="AJVK01013194">
    <property type="status" value="NOT_ANNOTATED_CDS"/>
    <property type="molecule type" value="Genomic_DNA"/>
</dbReference>
<evidence type="ECO:0000256" key="3">
    <source>
        <dbReference type="ARBA" id="ARBA00022606"/>
    </source>
</evidence>